<protein>
    <recommendedName>
        <fullName evidence="1">Stress-response A/B barrel domain-containing protein</fullName>
    </recommendedName>
</protein>
<comment type="caution">
    <text evidence="2">The sequence shown here is derived from an EMBL/GenBank/DDBJ whole genome shotgun (WGS) entry which is preliminary data.</text>
</comment>
<evidence type="ECO:0000313" key="2">
    <source>
        <dbReference type="EMBL" id="NYD30603.1"/>
    </source>
</evidence>
<evidence type="ECO:0000259" key="1">
    <source>
        <dbReference type="PROSITE" id="PS51502"/>
    </source>
</evidence>
<dbReference type="Pfam" id="PF07876">
    <property type="entry name" value="Dabb"/>
    <property type="match status" value="1"/>
</dbReference>
<dbReference type="InterPro" id="IPR013097">
    <property type="entry name" value="Dabb"/>
</dbReference>
<dbReference type="SMART" id="SM00886">
    <property type="entry name" value="Dabb"/>
    <property type="match status" value="1"/>
</dbReference>
<dbReference type="InterPro" id="IPR011008">
    <property type="entry name" value="Dimeric_a/b-barrel"/>
</dbReference>
<keyword evidence="3" id="KW-1185">Reference proteome</keyword>
<dbReference type="Proteomes" id="UP000582231">
    <property type="component" value="Unassembled WGS sequence"/>
</dbReference>
<evidence type="ECO:0000313" key="3">
    <source>
        <dbReference type="Proteomes" id="UP000582231"/>
    </source>
</evidence>
<dbReference type="EMBL" id="JACCBF010000001">
    <property type="protein sequence ID" value="NYD30603.1"/>
    <property type="molecule type" value="Genomic_DNA"/>
</dbReference>
<sequence>MTTPTPDPTAHPTADPIVVQDRFEVFAADLPRLRELLAGYAVGAAARGLTLVDEQVSPPLALADQPIVLWVRWNLPDAGGFWTARAQTHAPDVVQFWADVDALVVSRARTYLLAPDQVGPVPADTRPDGVTPSRWRETAQLYLPAGAGEAEMGALATVLARAAELPGIEAAILSPNFLADLGAGHFTWDLIHPDRESAQVARKSELWTDVLLPALEEHCASWSALGLDTIGAGAREPGIVGGVKRTALFRLLPGVDPEVEAEFARDTLAMPAHIASIRNWRLSRAVTLEWDATDGTAWDFVWEQEYADLDGLTVDYMIHPHHWAHVDRWFDLESGAQVVHPALCHAFAGLGEGFIVR</sequence>
<reference evidence="2 3" key="1">
    <citation type="submission" date="2020-07" db="EMBL/GenBank/DDBJ databases">
        <title>Sequencing the genomes of 1000 actinobacteria strains.</title>
        <authorList>
            <person name="Klenk H.-P."/>
        </authorList>
    </citation>
    <scope>NUCLEOTIDE SEQUENCE [LARGE SCALE GENOMIC DNA]</scope>
    <source>
        <strain evidence="2 3">DSM 19082</strain>
    </source>
</reference>
<dbReference type="PROSITE" id="PS51502">
    <property type="entry name" value="S_R_A_B_BARREL"/>
    <property type="match status" value="1"/>
</dbReference>
<name>A0A852R6W1_9ACTN</name>
<dbReference type="SUPFAM" id="SSF54909">
    <property type="entry name" value="Dimeric alpha+beta barrel"/>
    <property type="match status" value="1"/>
</dbReference>
<dbReference type="RefSeq" id="WP_179726832.1">
    <property type="nucleotide sequence ID" value="NZ_BAABEF010000001.1"/>
</dbReference>
<organism evidence="2 3">
    <name type="scientific">Nocardioides kongjuensis</name>
    <dbReference type="NCBI Taxonomy" id="349522"/>
    <lineage>
        <taxon>Bacteria</taxon>
        <taxon>Bacillati</taxon>
        <taxon>Actinomycetota</taxon>
        <taxon>Actinomycetes</taxon>
        <taxon>Propionibacteriales</taxon>
        <taxon>Nocardioidaceae</taxon>
        <taxon>Nocardioides</taxon>
    </lineage>
</organism>
<feature type="domain" description="Stress-response A/B barrel" evidence="1">
    <location>
        <begin position="243"/>
        <end position="347"/>
    </location>
</feature>
<dbReference type="AlphaFoldDB" id="A0A852R6W1"/>
<gene>
    <name evidence="2" type="ORF">BJ958_002149</name>
</gene>
<dbReference type="Gene3D" id="3.30.70.100">
    <property type="match status" value="1"/>
</dbReference>
<proteinExistence type="predicted"/>
<accession>A0A852R6W1</accession>